<proteinExistence type="predicted"/>
<dbReference type="EMBL" id="AE008925">
    <property type="protein sequence ID" value="AAM39280.1"/>
    <property type="molecule type" value="Genomic_DNA"/>
</dbReference>
<dbReference type="Proteomes" id="UP000000576">
    <property type="component" value="Plasmid pXAC64"/>
</dbReference>
<organism evidence="1 2">
    <name type="scientific">Xanthomonas axonopodis pv. citri (strain 306)</name>
    <dbReference type="NCBI Taxonomy" id="190486"/>
    <lineage>
        <taxon>Bacteria</taxon>
        <taxon>Pseudomonadati</taxon>
        <taxon>Pseudomonadota</taxon>
        <taxon>Gammaproteobacteria</taxon>
        <taxon>Lysobacterales</taxon>
        <taxon>Lysobacteraceae</taxon>
        <taxon>Xanthomonas</taxon>
    </lineage>
</organism>
<dbReference type="KEGG" id="xac:XACb0034"/>
<sequence length="140" mass="14896">MVPQEAADTAQAAPVPVTLLVVSSIVGLWEPVIAHDAVVRNGETQIGSDKCLSSKAAIDGIADPYRHGQAHHGAFHLTVAIRLVRLERFEDLRAEERHGTGCPVRAVLPCHVLPSLGGDGEHQCIHRDRHAVGDLAGGVE</sequence>
<reference evidence="1 2" key="1">
    <citation type="journal article" date="2002" name="Nature">
        <title>Comparison of the genomes of two Xanthomonas pathogens with differing host specificities.</title>
        <authorList>
            <person name="da Silva A.C."/>
            <person name="Ferro J.A."/>
            <person name="Reinach F.C."/>
            <person name="Farah C.S."/>
            <person name="Furlan L.R."/>
            <person name="Quaggio R.B."/>
            <person name="Monteiro-Vitorello C.B."/>
            <person name="Van Sluys M.A."/>
            <person name="Almeida N.F."/>
            <person name="Alves L.M."/>
            <person name="do Amaral A.M."/>
            <person name="Bertolini M.C."/>
            <person name="Camargo L.E."/>
            <person name="Camarotte G."/>
            <person name="Cannavan F."/>
            <person name="Cardozo J."/>
            <person name="Chambergo F."/>
            <person name="Ciapina L.P."/>
            <person name="Cicarelli R.M."/>
            <person name="Coutinho L.L."/>
            <person name="Cursino-Santos J.R."/>
            <person name="El-Dorry H."/>
            <person name="Faria J.B."/>
            <person name="Ferreira A.J."/>
            <person name="Ferreira R.C."/>
            <person name="Ferro M.I."/>
            <person name="Formighieri E.F."/>
            <person name="Franco M.C."/>
            <person name="Greggio C.C."/>
            <person name="Gruber A."/>
            <person name="Katsuyama A.M."/>
            <person name="Kishi L.T."/>
            <person name="Leite R.P."/>
            <person name="Lemos E.G."/>
            <person name="Lemos M.V."/>
            <person name="Locali E.C."/>
            <person name="Machado M.A."/>
            <person name="Madeira A.M."/>
            <person name="Martinez-Rossi N.M."/>
            <person name="Martins E.C."/>
            <person name="Meidanis J."/>
            <person name="Menck C.F."/>
            <person name="Miyaki C.Y."/>
            <person name="Moon D.H."/>
            <person name="Moreira L.M."/>
            <person name="Novo M.T."/>
            <person name="Okura V.K."/>
            <person name="Oliveira M.C."/>
            <person name="Oliveira V.R."/>
            <person name="Pereira H.A."/>
            <person name="Rossi A."/>
            <person name="Sena J.A."/>
            <person name="Silva C."/>
            <person name="de Souza R.F."/>
            <person name="Spinola L.A."/>
            <person name="Takita M.A."/>
            <person name="Tamura R.E."/>
            <person name="Teixeira E.C."/>
            <person name="Tezza R.I."/>
            <person name="Trindade dos Santos M."/>
            <person name="Truffi D."/>
            <person name="Tsai S.M."/>
            <person name="White F.F."/>
            <person name="Setubal J.C."/>
            <person name="Kitajima J.P."/>
        </authorList>
    </citation>
    <scope>NUCLEOTIDE SEQUENCE [LARGE SCALE GENOMIC DNA]</scope>
    <source>
        <strain evidence="1 2">306</strain>
    </source>
</reference>
<gene>
    <name evidence="1" type="ordered locus">XACb0034</name>
</gene>
<evidence type="ECO:0000313" key="2">
    <source>
        <dbReference type="Proteomes" id="UP000000576"/>
    </source>
</evidence>
<keyword evidence="1" id="KW-0614">Plasmid</keyword>
<protein>
    <submittedName>
        <fullName evidence="1">Uncharacterized protein</fullName>
    </submittedName>
</protein>
<evidence type="ECO:0000313" key="1">
    <source>
        <dbReference type="EMBL" id="AAM39280.1"/>
    </source>
</evidence>
<geneLocation type="plasmid" evidence="1 2">
    <name>pXAC64</name>
</geneLocation>
<dbReference type="AlphaFoldDB" id="A0AAI8EUR0"/>
<accession>A0AAI8EUR0</accession>
<name>A0AAI8EUR0_XANAC</name>